<dbReference type="GO" id="GO:0051276">
    <property type="term" value="P:chromosome organization"/>
    <property type="evidence" value="ECO:0007669"/>
    <property type="project" value="InterPro"/>
</dbReference>
<dbReference type="Proteomes" id="UP000823891">
    <property type="component" value="Unassembled WGS sequence"/>
</dbReference>
<reference evidence="4" key="2">
    <citation type="submission" date="2021-04" db="EMBL/GenBank/DDBJ databases">
        <authorList>
            <person name="Gilroy R."/>
        </authorList>
    </citation>
    <scope>NUCLEOTIDE SEQUENCE</scope>
    <source>
        <strain evidence="4">USAMLcec2-132</strain>
    </source>
</reference>
<proteinExistence type="predicted"/>
<organism evidence="4 5">
    <name type="scientific">Candidatus Eisenbergiella merdavium</name>
    <dbReference type="NCBI Taxonomy" id="2838551"/>
    <lineage>
        <taxon>Bacteria</taxon>
        <taxon>Bacillati</taxon>
        <taxon>Bacillota</taxon>
        <taxon>Clostridia</taxon>
        <taxon>Lachnospirales</taxon>
        <taxon>Lachnospiraceae</taxon>
        <taxon>Eisenbergiella</taxon>
    </lineage>
</organism>
<gene>
    <name evidence="4" type="ORF">H9761_15370</name>
</gene>
<dbReference type="Pfam" id="PF06470">
    <property type="entry name" value="SMC_hinge"/>
    <property type="match status" value="1"/>
</dbReference>
<feature type="compositionally biased region" description="Basic and acidic residues" evidence="2">
    <location>
        <begin position="47"/>
        <end position="57"/>
    </location>
</feature>
<dbReference type="InterPro" id="IPR010935">
    <property type="entry name" value="SMC_hinge"/>
</dbReference>
<evidence type="ECO:0000256" key="2">
    <source>
        <dbReference type="SAM" id="MobiDB-lite"/>
    </source>
</evidence>
<dbReference type="AlphaFoldDB" id="A0A9D2NH25"/>
<dbReference type="EMBL" id="DWWS01000054">
    <property type="protein sequence ID" value="HJC25053.1"/>
    <property type="molecule type" value="Genomic_DNA"/>
</dbReference>
<feature type="coiled-coil region" evidence="1">
    <location>
        <begin position="158"/>
        <end position="278"/>
    </location>
</feature>
<evidence type="ECO:0000313" key="4">
    <source>
        <dbReference type="EMBL" id="HJC25053.1"/>
    </source>
</evidence>
<evidence type="ECO:0000313" key="5">
    <source>
        <dbReference type="Proteomes" id="UP000823891"/>
    </source>
</evidence>
<accession>A0A9D2NH25</accession>
<keyword evidence="1" id="KW-0175">Coiled coil</keyword>
<name>A0A9D2NH25_9FIRM</name>
<feature type="coiled-coil region" evidence="1">
    <location>
        <begin position="316"/>
        <end position="364"/>
    </location>
</feature>
<dbReference type="GO" id="GO:0005524">
    <property type="term" value="F:ATP binding"/>
    <property type="evidence" value="ECO:0007669"/>
    <property type="project" value="InterPro"/>
</dbReference>
<feature type="region of interest" description="Disordered" evidence="2">
    <location>
        <begin position="1"/>
        <end position="61"/>
    </location>
</feature>
<dbReference type="Pfam" id="PF13558">
    <property type="entry name" value="SbcC_Walker_B"/>
    <property type="match status" value="1"/>
</dbReference>
<evidence type="ECO:0000259" key="3">
    <source>
        <dbReference type="Pfam" id="PF06470"/>
    </source>
</evidence>
<feature type="coiled-coil region" evidence="1">
    <location>
        <begin position="612"/>
        <end position="646"/>
    </location>
</feature>
<reference evidence="4" key="1">
    <citation type="journal article" date="2021" name="PeerJ">
        <title>Extensive microbial diversity within the chicken gut microbiome revealed by metagenomics and culture.</title>
        <authorList>
            <person name="Gilroy R."/>
            <person name="Ravi A."/>
            <person name="Getino M."/>
            <person name="Pursley I."/>
            <person name="Horton D.L."/>
            <person name="Alikhan N.F."/>
            <person name="Baker D."/>
            <person name="Gharbi K."/>
            <person name="Hall N."/>
            <person name="Watson M."/>
            <person name="Adriaenssens E.M."/>
            <person name="Foster-Nyarko E."/>
            <person name="Jarju S."/>
            <person name="Secka A."/>
            <person name="Antonio M."/>
            <person name="Oren A."/>
            <person name="Chaudhuri R.R."/>
            <person name="La Ragione R."/>
            <person name="Hildebrand F."/>
            <person name="Pallen M.J."/>
        </authorList>
    </citation>
    <scope>NUCLEOTIDE SEQUENCE</scope>
    <source>
        <strain evidence="4">USAMLcec2-132</strain>
    </source>
</reference>
<dbReference type="GO" id="GO:0005694">
    <property type="term" value="C:chromosome"/>
    <property type="evidence" value="ECO:0007669"/>
    <property type="project" value="InterPro"/>
</dbReference>
<evidence type="ECO:0000256" key="1">
    <source>
        <dbReference type="SAM" id="Coils"/>
    </source>
</evidence>
<protein>
    <submittedName>
        <fullName evidence="4">Chromosome segregation protein SMC</fullName>
    </submittedName>
</protein>
<comment type="caution">
    <text evidence="4">The sequence shown here is derived from an EMBL/GenBank/DDBJ whole genome shotgun (WGS) entry which is preliminary data.</text>
</comment>
<feature type="domain" description="SMC hinge" evidence="3">
    <location>
        <begin position="395"/>
        <end position="497"/>
    </location>
</feature>
<sequence length="1032" mass="118377">MSLDVDAQPAGAAEAPSGSTAAPDGFAAAPSGSTMAPPVSAAAPDAHVADPSDKTGERPLSVKKNTGEVRAMSTAELKAWMSRSFAKEDWFATANNERFRRVLYDVYLGGLDMEKFPRLFKRAIPFRMNIRLEDFVKEYICMEQDIHIEDMQESVILYGRMRQRIEETAEEIGQLERIRDSFAAVQEQESLLGSLKYRAERLSLMQLEEQISLLEARMETGKQDRKTLEGVLEGLNGQKEACAGEREEINRELLQSGYGELEAKRRDLAENLELLLRSERKKNAVCEGLAAWEEEESISNQALWDIDAFRKGEITGEALLRLKKELKQLRDEAERQRQEAASEKRGLQKEASLLERDLKELQMGKKAYPKALEEARLQIQKGLYERTGKNVPVRVLADLLDIRDEKWRNALEGYLGWNKLTLMVEPAFAAQAMELYEKLDAARFSHVALADTGKLSEQTFEARPGSLAEEVECREKYVKNYVNFLLGNVIKCESMEQLRRCRVGVTADCLLYQSFQLRRLNPEQYTKRAFIGEKSLRRRQKELSEQLFDLRKALEERQEEADQAARLLGLEALAEPAEVYLELFADVQEKRRKEEQLARLDQKLSEVGEGAVEALKERLLQVDERQKALEKEIDAVKLKIHDQNRRMEKDAQEHLEKNELLLSGQKSLVSSRAWEEAFDAWFSELKKPSFEALLGQTGEERENALRLLEERKSTLVDTRSDYLRKHPGRDFSASAPDNGDYQELLDSLSCERIQEYERIAEKQAKIAVEHFREDFIYKIRSAIKEAFLRRDELNRIIRSLNFGKDRYQFRISRNRGPDGAYYDMFMDESLEIDPSALSGSMDRQMDLFSMDHEKKYGMLMNDLIRMFLPPQSADARQQEEAKRNMEKYSDYRTYLSFEMEQIVEGDDRLVIDLSKMIRKNSGGEGQNPLYVALLASFAQAYHISASPAGARRPTIRLVVLDEAFSKMDAEKVASCIELIRGLGFQAIISATNDKIQNYLENVDKTFVFANPNKKSISIQEFEKKDYGQLEGE</sequence>